<name>A0A6J4NWW1_9CHLR</name>
<organism evidence="1">
    <name type="scientific">uncultured Chloroflexia bacterium</name>
    <dbReference type="NCBI Taxonomy" id="1672391"/>
    <lineage>
        <taxon>Bacteria</taxon>
        <taxon>Bacillati</taxon>
        <taxon>Chloroflexota</taxon>
        <taxon>Chloroflexia</taxon>
        <taxon>environmental samples</taxon>
    </lineage>
</organism>
<evidence type="ECO:0000313" key="1">
    <source>
        <dbReference type="EMBL" id="CAA9394128.1"/>
    </source>
</evidence>
<sequence length="43" mass="4916">MLDRRVIRTISSRRSPHWSVFVSGGPWSVVGRQSCYNALPEAR</sequence>
<reference evidence="1" key="1">
    <citation type="submission" date="2020-02" db="EMBL/GenBank/DDBJ databases">
        <authorList>
            <person name="Meier V. D."/>
        </authorList>
    </citation>
    <scope>NUCLEOTIDE SEQUENCE</scope>
    <source>
        <strain evidence="1">AVDCRST_MAG93</strain>
    </source>
</reference>
<protein>
    <submittedName>
        <fullName evidence="1">Uncharacterized protein</fullName>
    </submittedName>
</protein>
<dbReference type="EMBL" id="CADCTR010003317">
    <property type="protein sequence ID" value="CAA9394128.1"/>
    <property type="molecule type" value="Genomic_DNA"/>
</dbReference>
<dbReference type="AlphaFoldDB" id="A0A6J4NWW1"/>
<gene>
    <name evidence="1" type="ORF">AVDCRST_MAG93-9878</name>
</gene>
<accession>A0A6J4NWW1</accession>
<proteinExistence type="predicted"/>